<dbReference type="EMBL" id="JBHSFK010000005">
    <property type="protein sequence ID" value="MFC4499965.1"/>
    <property type="molecule type" value="Genomic_DNA"/>
</dbReference>
<dbReference type="RefSeq" id="WP_381165159.1">
    <property type="nucleotide sequence ID" value="NZ_JBHSFK010000005.1"/>
</dbReference>
<keyword evidence="3" id="KW-1185">Reference proteome</keyword>
<organism evidence="2 3">
    <name type="scientific">Streptomyces vulcanius</name>
    <dbReference type="NCBI Taxonomy" id="1441876"/>
    <lineage>
        <taxon>Bacteria</taxon>
        <taxon>Bacillati</taxon>
        <taxon>Actinomycetota</taxon>
        <taxon>Actinomycetes</taxon>
        <taxon>Kitasatosporales</taxon>
        <taxon>Streptomycetaceae</taxon>
        <taxon>Streptomyces</taxon>
    </lineage>
</organism>
<reference evidence="3" key="1">
    <citation type="journal article" date="2019" name="Int. J. Syst. Evol. Microbiol.">
        <title>The Global Catalogue of Microorganisms (GCM) 10K type strain sequencing project: providing services to taxonomists for standard genome sequencing and annotation.</title>
        <authorList>
            <consortium name="The Broad Institute Genomics Platform"/>
            <consortium name="The Broad Institute Genome Sequencing Center for Infectious Disease"/>
            <person name="Wu L."/>
            <person name="Ma J."/>
        </authorList>
    </citation>
    <scope>NUCLEOTIDE SEQUENCE [LARGE SCALE GENOMIC DNA]</scope>
    <source>
        <strain evidence="3">CGMCC 4.7177</strain>
    </source>
</reference>
<evidence type="ECO:0008006" key="4">
    <source>
        <dbReference type="Google" id="ProtNLM"/>
    </source>
</evidence>
<name>A0ABV9ALF3_9ACTN</name>
<comment type="caution">
    <text evidence="2">The sequence shown here is derived from an EMBL/GenBank/DDBJ whole genome shotgun (WGS) entry which is preliminary data.</text>
</comment>
<protein>
    <recommendedName>
        <fullName evidence="4">Lipoprotein</fullName>
    </recommendedName>
</protein>
<sequence length="235" mass="23927">MRGTIRGAWPAGLITAALLTGLVACTGGAKDDGAKPSGATGPASASPVAGKQACTNGTYTWSGVRTAERLTGVSEPERLGKDGGRLTYPLARVYTPHQSVEAEGPAPSSSEVLFSLGRKAGVIDSDAATLAEDDGMTYSFTDVNAKAPELNEDGTDSVDGAGLFVRYAYTTEVEGDFRYSCADGTAVLGHAVGWKTDAGGLLDCDRSVTEAMARTAAELVCAPGSAAAKHTDSTA</sequence>
<evidence type="ECO:0000313" key="2">
    <source>
        <dbReference type="EMBL" id="MFC4499965.1"/>
    </source>
</evidence>
<evidence type="ECO:0000313" key="3">
    <source>
        <dbReference type="Proteomes" id="UP001595839"/>
    </source>
</evidence>
<gene>
    <name evidence="2" type="ORF">ACFPIH_10545</name>
</gene>
<evidence type="ECO:0000256" key="1">
    <source>
        <dbReference type="SAM" id="MobiDB-lite"/>
    </source>
</evidence>
<accession>A0ABV9ALF3</accession>
<feature type="region of interest" description="Disordered" evidence="1">
    <location>
        <begin position="31"/>
        <end position="50"/>
    </location>
</feature>
<proteinExistence type="predicted"/>
<dbReference type="PROSITE" id="PS51257">
    <property type="entry name" value="PROKAR_LIPOPROTEIN"/>
    <property type="match status" value="1"/>
</dbReference>
<dbReference type="Proteomes" id="UP001595839">
    <property type="component" value="Unassembled WGS sequence"/>
</dbReference>